<dbReference type="InterPro" id="IPR054593">
    <property type="entry name" value="Beta-mannosidase-like_N2"/>
</dbReference>
<dbReference type="RefSeq" id="WP_183670213.1">
    <property type="nucleotide sequence ID" value="NZ_BMPB01000001.1"/>
</dbReference>
<accession>A0ABR6KK53</accession>
<gene>
    <name evidence="4" type="ORF">GGQ57_001784</name>
</gene>
<dbReference type="NCBIfam" id="NF045579">
    <property type="entry name" value="rhamnoside_JR"/>
    <property type="match status" value="1"/>
</dbReference>
<evidence type="ECO:0000259" key="3">
    <source>
        <dbReference type="Pfam" id="PF22666"/>
    </source>
</evidence>
<feature type="domain" description="Beta-mannosidase-like galactose-binding" evidence="3">
    <location>
        <begin position="952"/>
        <end position="1028"/>
    </location>
</feature>
<keyword evidence="1" id="KW-0732">Signal</keyword>
<evidence type="ECO:0000313" key="4">
    <source>
        <dbReference type="EMBL" id="MBB4621887.1"/>
    </source>
</evidence>
<evidence type="ECO:0000256" key="2">
    <source>
        <dbReference type="ARBA" id="ARBA00022801"/>
    </source>
</evidence>
<sequence length="1073" mass="121507">MKKIIYTYFTPLIVCCLLCCCTKQQKNTVDFTEVEKNFKDIPADIQTSIYWYWINDNISKEAVIKDLHSMKEVGINRAFIGNIGLSPQEAPYGKVKIFTDEWWDIMHTALKTATELNIEIGLFNSPGWSQSGGPWIKPEQAMRYLTYSEVKVKGPQKLQQHLTEPTKDFQDVKVIAMPVNKDYLINLLEKGTYTISPSNIKADLNTGKELTFNDKEITIDITLPKEATARSLVLYPAERPIRAKIELQVQEGDSFKNIKQFTLNRTNPALNVGFEPYAPVAISLPEVKDQKLRLVMEANPGSGIKRILLSPSPVMERFAEKSLAKMHQTPLPYWHDYLWDEQPDVTSYKMTQPDEILDISGYMDDQGLLTWDVPEGEWIIMRTGMTPTGVTNSPASPEGTGLEVDKMSKEHVASHFDAYLGMILERIPADDRKTLKVAVQDSYETGGQNFTDDFLKEFQKRYGYDPVPFLPVFKGHIIGSPDLSDRFLWDVRRFVADKISYDYVGGLRKISHEHGMTTWLENYGHWGFPGEFLQYGGQSDEVGGEFWNEGNLGSIENRAASSCAHIYGKPKVSAESFTCGEGSYSRYPAILKQRGDWSFTEGVNNTLLHVYIHQPYENRPPGVNTSFGNEFNRLNTWYSHLGLFVSYIKRANYMLQQGQNIADIAYFIGEDAPKMTGIRDPEIPKGYSYDYINAEVIERDLTVKDGKLVLPHGTSYRVLVLPKLETMRPSVLKKIEQLVADGAVILGPPPSRSPSMENYPVADQEVNALAKKMWGDLSVKQRSYGKGTIYTDVELKEVLDRSGVIPDCQFGENDPVLYVHRTAGDNEIYFITNQSDRTITVSPQFRVQGKVPELWDVVTGSIRPLPAFIQGKESTTIPLQLEAYESGFIVFRKTGKPAATGVEDNYPKPEIITKIDQPWQVLFESDQYKRGPAQPVTFSTLTDWSKHEDESIRYYSGTAIYKTTFDVKKKPEGKLFVDLGQVTAMAKIKINGKYVGGVWTAPYRIEVSDVIRDGINELEVEVVNTWMNRLIGDLRLPEAERPTWAHHNSWNVHSPLQTSGLLGPVNLLSIKYK</sequence>
<dbReference type="CDD" id="cd03143">
    <property type="entry name" value="A4_beta-galactosidase_middle_domain"/>
    <property type="match status" value="1"/>
</dbReference>
<protein>
    <recommendedName>
        <fullName evidence="3">Beta-mannosidase-like galactose-binding domain-containing protein</fullName>
    </recommendedName>
</protein>
<dbReference type="EMBL" id="JACHOC010000003">
    <property type="protein sequence ID" value="MBB4621887.1"/>
    <property type="molecule type" value="Genomic_DNA"/>
</dbReference>
<evidence type="ECO:0000313" key="5">
    <source>
        <dbReference type="Proteomes" id="UP000533637"/>
    </source>
</evidence>
<reference evidence="4 5" key="1">
    <citation type="submission" date="2020-08" db="EMBL/GenBank/DDBJ databases">
        <title>Genomic Encyclopedia of Type Strains, Phase IV (KMG-IV): sequencing the most valuable type-strain genomes for metagenomic binning, comparative biology and taxonomic classification.</title>
        <authorList>
            <person name="Goeker M."/>
        </authorList>
    </citation>
    <scope>NUCLEOTIDE SEQUENCE [LARGE SCALE GENOMIC DNA]</scope>
    <source>
        <strain evidence="4 5">DSM 102983</strain>
    </source>
</reference>
<dbReference type="SUPFAM" id="SSF49785">
    <property type="entry name" value="Galactose-binding domain-like"/>
    <property type="match status" value="1"/>
</dbReference>
<dbReference type="Pfam" id="PF22666">
    <property type="entry name" value="Glyco_hydro_2_N2"/>
    <property type="match status" value="1"/>
</dbReference>
<dbReference type="PANTHER" id="PTHR43817">
    <property type="entry name" value="GLYCOSYL HYDROLASE"/>
    <property type="match status" value="1"/>
</dbReference>
<dbReference type="Proteomes" id="UP000533637">
    <property type="component" value="Unassembled WGS sequence"/>
</dbReference>
<dbReference type="Pfam" id="PF17132">
    <property type="entry name" value="Glyco_hydro_106"/>
    <property type="match status" value="1"/>
</dbReference>
<keyword evidence="5" id="KW-1185">Reference proteome</keyword>
<comment type="caution">
    <text evidence="4">The sequence shown here is derived from an EMBL/GenBank/DDBJ whole genome shotgun (WGS) entry which is preliminary data.</text>
</comment>
<dbReference type="PANTHER" id="PTHR43817:SF1">
    <property type="entry name" value="HYDROLASE, FAMILY 43, PUTATIVE (AFU_ORTHOLOGUE AFUA_3G01660)-RELATED"/>
    <property type="match status" value="1"/>
</dbReference>
<organism evidence="4 5">
    <name type="scientific">Parabacteroides faecis</name>
    <dbReference type="NCBI Taxonomy" id="1217282"/>
    <lineage>
        <taxon>Bacteria</taxon>
        <taxon>Pseudomonadati</taxon>
        <taxon>Bacteroidota</taxon>
        <taxon>Bacteroidia</taxon>
        <taxon>Bacteroidales</taxon>
        <taxon>Tannerellaceae</taxon>
        <taxon>Parabacteroides</taxon>
    </lineage>
</organism>
<name>A0ABR6KK53_9BACT</name>
<dbReference type="Gene3D" id="2.60.120.260">
    <property type="entry name" value="Galactose-binding domain-like"/>
    <property type="match status" value="1"/>
</dbReference>
<keyword evidence="2" id="KW-0378">Hydrolase</keyword>
<evidence type="ECO:0000256" key="1">
    <source>
        <dbReference type="ARBA" id="ARBA00022729"/>
    </source>
</evidence>
<dbReference type="InterPro" id="IPR008979">
    <property type="entry name" value="Galactose-bd-like_sf"/>
</dbReference>
<proteinExistence type="predicted"/>